<accession>A0A8H7DMF8</accession>
<dbReference type="Proteomes" id="UP000623687">
    <property type="component" value="Unassembled WGS sequence"/>
</dbReference>
<evidence type="ECO:0000313" key="1">
    <source>
        <dbReference type="EMBL" id="KAF7416429.1"/>
    </source>
</evidence>
<gene>
    <name evidence="1" type="ORF">PC9H_002695</name>
</gene>
<protein>
    <submittedName>
        <fullName evidence="1">Uncharacterized protein</fullName>
    </submittedName>
</protein>
<comment type="caution">
    <text evidence="1">The sequence shown here is derived from an EMBL/GenBank/DDBJ whole genome shotgun (WGS) entry which is preliminary data.</text>
</comment>
<dbReference type="RefSeq" id="XP_036625976.1">
    <property type="nucleotide sequence ID" value="XM_036772330.1"/>
</dbReference>
<dbReference type="EMBL" id="JACETU010000011">
    <property type="protein sequence ID" value="KAF7416429.1"/>
    <property type="molecule type" value="Genomic_DNA"/>
</dbReference>
<proteinExistence type="predicted"/>
<dbReference type="GeneID" id="59372536"/>
<evidence type="ECO:0000313" key="2">
    <source>
        <dbReference type="Proteomes" id="UP000623687"/>
    </source>
</evidence>
<name>A0A8H7DMF8_PLEOS</name>
<sequence length="146" mass="16342">MHTSIQPDNTKLSAAALFPSLRYLEAPMDDLLLSVDAPPPLVDLAVAGRVSSYHLLNAASNVLPLPFHRCIRPLGGVDILSRSNVSAKWEEYIPLNARSTPPHLTVQNLYRFSATKLKYLRLLYYHRIRRNPIYAASELLSMMEGG</sequence>
<dbReference type="VEuPathDB" id="FungiDB:PC9H_002695"/>
<dbReference type="AlphaFoldDB" id="A0A8H7DMF8"/>
<organism evidence="1 2">
    <name type="scientific">Pleurotus ostreatus</name>
    <name type="common">Oyster mushroom</name>
    <name type="synonym">White-rot fungus</name>
    <dbReference type="NCBI Taxonomy" id="5322"/>
    <lineage>
        <taxon>Eukaryota</taxon>
        <taxon>Fungi</taxon>
        <taxon>Dikarya</taxon>
        <taxon>Basidiomycota</taxon>
        <taxon>Agaricomycotina</taxon>
        <taxon>Agaricomycetes</taxon>
        <taxon>Agaricomycetidae</taxon>
        <taxon>Agaricales</taxon>
        <taxon>Pleurotineae</taxon>
        <taxon>Pleurotaceae</taxon>
        <taxon>Pleurotus</taxon>
    </lineage>
</organism>
<keyword evidence="2" id="KW-1185">Reference proteome</keyword>
<reference evidence="1" key="1">
    <citation type="submission" date="2019-07" db="EMBL/GenBank/DDBJ databases">
        <authorList>
            <person name="Palmer J.M."/>
        </authorList>
    </citation>
    <scope>NUCLEOTIDE SEQUENCE</scope>
    <source>
        <strain evidence="1">PC9</strain>
    </source>
</reference>